<feature type="domain" description="Bro-N" evidence="2">
    <location>
        <begin position="15"/>
        <end position="107"/>
    </location>
</feature>
<feature type="region of interest" description="Disordered" evidence="1">
    <location>
        <begin position="124"/>
        <end position="152"/>
    </location>
</feature>
<dbReference type="Proteomes" id="UP000220480">
    <property type="component" value="Unassembled WGS sequence"/>
</dbReference>
<feature type="compositionally biased region" description="Basic and acidic residues" evidence="1">
    <location>
        <begin position="141"/>
        <end position="150"/>
    </location>
</feature>
<dbReference type="AlphaFoldDB" id="A0A2A7AVJ7"/>
<proteinExistence type="predicted"/>
<evidence type="ECO:0000313" key="4">
    <source>
        <dbReference type="Proteomes" id="UP000220480"/>
    </source>
</evidence>
<protein>
    <recommendedName>
        <fullName evidence="2">Bro-N domain-containing protein</fullName>
    </recommendedName>
</protein>
<evidence type="ECO:0000256" key="1">
    <source>
        <dbReference type="SAM" id="MobiDB-lite"/>
    </source>
</evidence>
<organism evidence="3 4">
    <name type="scientific">Faecalibacterium prausnitzii</name>
    <dbReference type="NCBI Taxonomy" id="853"/>
    <lineage>
        <taxon>Bacteria</taxon>
        <taxon>Bacillati</taxon>
        <taxon>Bacillota</taxon>
        <taxon>Clostridia</taxon>
        <taxon>Eubacteriales</taxon>
        <taxon>Oscillospiraceae</taxon>
        <taxon>Faecalibacterium</taxon>
    </lineage>
</organism>
<dbReference type="InterPro" id="IPR003497">
    <property type="entry name" value="BRO_N_domain"/>
</dbReference>
<name>A0A2A7AVJ7_9FIRM</name>
<accession>A0A2A7AVJ7</accession>
<reference evidence="3 4" key="1">
    <citation type="journal article" date="2017" name="Front. Microbiol.">
        <title>New Insights into the Diversity of the Genus Faecalibacterium.</title>
        <authorList>
            <person name="Benevides L."/>
            <person name="Burman S."/>
            <person name="Martin R."/>
            <person name="Robert V."/>
            <person name="Thomas M."/>
            <person name="Miquel S."/>
            <person name="Chain F."/>
            <person name="Sokol H."/>
            <person name="Bermudez-Humaran L.G."/>
            <person name="Morrison M."/>
            <person name="Langella P."/>
            <person name="Azevedo V.A."/>
            <person name="Chatel J.M."/>
            <person name="Soares S."/>
        </authorList>
    </citation>
    <scope>NUCLEOTIDE SEQUENCE [LARGE SCALE GENOMIC DNA]</scope>
    <source>
        <strain evidence="3 4">CNCM I 4644</strain>
    </source>
</reference>
<evidence type="ECO:0000259" key="2">
    <source>
        <dbReference type="SMART" id="SM01040"/>
    </source>
</evidence>
<comment type="caution">
    <text evidence="3">The sequence shown here is derived from an EMBL/GenBank/DDBJ whole genome shotgun (WGS) entry which is preliminary data.</text>
</comment>
<dbReference type="EMBL" id="NMTZ01000027">
    <property type="protein sequence ID" value="PDX83058.1"/>
    <property type="molecule type" value="Genomic_DNA"/>
</dbReference>
<dbReference type="RefSeq" id="WP_097780287.1">
    <property type="nucleotide sequence ID" value="NZ_NMTZ01000027.1"/>
</dbReference>
<gene>
    <name evidence="3" type="ORF">CGS59_13165</name>
</gene>
<sequence length="180" mass="20302">MRDNCVIFTTPERQELRVVFDPDGTPFFCGPDLAAIAGYEQPRKAVTGGNQGVNRIESVLRKVPWDNGMRRGRCDFTCFSAENAVKLLCRRPAPYAAIRWLEDEVIPKTQEMGEEVARTYPAWNKKPAQQEPTELPQSLKPEPEAFKREPMQAGGGALIERLDNIILECVLLKKELSKAK</sequence>
<dbReference type="SMART" id="SM01040">
    <property type="entry name" value="Bro-N"/>
    <property type="match status" value="1"/>
</dbReference>
<evidence type="ECO:0000313" key="3">
    <source>
        <dbReference type="EMBL" id="PDX83058.1"/>
    </source>
</evidence>